<keyword evidence="3" id="KW-1185">Reference proteome</keyword>
<feature type="compositionally biased region" description="Low complexity" evidence="1">
    <location>
        <begin position="27"/>
        <end position="38"/>
    </location>
</feature>
<reference evidence="2" key="1">
    <citation type="journal article" date="2023" name="bioRxiv">
        <title>Improved chromosome-level genome assembly for marigold (Tagetes erecta).</title>
        <authorList>
            <person name="Jiang F."/>
            <person name="Yuan L."/>
            <person name="Wang S."/>
            <person name="Wang H."/>
            <person name="Xu D."/>
            <person name="Wang A."/>
            <person name="Fan W."/>
        </authorList>
    </citation>
    <scope>NUCLEOTIDE SEQUENCE</scope>
    <source>
        <strain evidence="2">WSJ</strain>
        <tissue evidence="2">Leaf</tissue>
    </source>
</reference>
<name>A0AAD8KRW7_TARER</name>
<protein>
    <submittedName>
        <fullName evidence="2">Uncharacterized protein</fullName>
    </submittedName>
</protein>
<comment type="caution">
    <text evidence="2">The sequence shown here is derived from an EMBL/GenBank/DDBJ whole genome shotgun (WGS) entry which is preliminary data.</text>
</comment>
<dbReference type="AlphaFoldDB" id="A0AAD8KRW7"/>
<gene>
    <name evidence="2" type="ORF">QVD17_16703</name>
</gene>
<evidence type="ECO:0000256" key="1">
    <source>
        <dbReference type="SAM" id="MobiDB-lite"/>
    </source>
</evidence>
<dbReference type="Proteomes" id="UP001229421">
    <property type="component" value="Unassembled WGS sequence"/>
</dbReference>
<accession>A0AAD8KRW7</accession>
<dbReference type="EMBL" id="JAUHHV010000004">
    <property type="protein sequence ID" value="KAK1427942.1"/>
    <property type="molecule type" value="Genomic_DNA"/>
</dbReference>
<evidence type="ECO:0000313" key="2">
    <source>
        <dbReference type="EMBL" id="KAK1427942.1"/>
    </source>
</evidence>
<proteinExistence type="predicted"/>
<feature type="compositionally biased region" description="Acidic residues" evidence="1">
    <location>
        <begin position="57"/>
        <end position="90"/>
    </location>
</feature>
<evidence type="ECO:0000313" key="3">
    <source>
        <dbReference type="Proteomes" id="UP001229421"/>
    </source>
</evidence>
<organism evidence="2 3">
    <name type="scientific">Tagetes erecta</name>
    <name type="common">African marigold</name>
    <dbReference type="NCBI Taxonomy" id="13708"/>
    <lineage>
        <taxon>Eukaryota</taxon>
        <taxon>Viridiplantae</taxon>
        <taxon>Streptophyta</taxon>
        <taxon>Embryophyta</taxon>
        <taxon>Tracheophyta</taxon>
        <taxon>Spermatophyta</taxon>
        <taxon>Magnoliopsida</taxon>
        <taxon>eudicotyledons</taxon>
        <taxon>Gunneridae</taxon>
        <taxon>Pentapetalae</taxon>
        <taxon>asterids</taxon>
        <taxon>campanulids</taxon>
        <taxon>Asterales</taxon>
        <taxon>Asteraceae</taxon>
        <taxon>Asteroideae</taxon>
        <taxon>Heliantheae alliance</taxon>
        <taxon>Tageteae</taxon>
        <taxon>Tagetes</taxon>
    </lineage>
</organism>
<sequence length="90" mass="9763">MRFQKISSASSNGVASNNPSCGVAGKSCSSSSNLSVRSVIEEEILEDITRNHQLADEGGEAEEKDEGDDEAEEEDESDDETEEVDEDHQK</sequence>
<feature type="compositionally biased region" description="Low complexity" evidence="1">
    <location>
        <begin position="7"/>
        <end position="20"/>
    </location>
</feature>
<feature type="region of interest" description="Disordered" evidence="1">
    <location>
        <begin position="1"/>
        <end position="90"/>
    </location>
</feature>